<evidence type="ECO:0000313" key="3">
    <source>
        <dbReference type="Proteomes" id="UP001596422"/>
    </source>
</evidence>
<dbReference type="EMBL" id="JBHSWE010000001">
    <property type="protein sequence ID" value="MFC6670179.1"/>
    <property type="molecule type" value="Genomic_DNA"/>
</dbReference>
<dbReference type="InterPro" id="IPR036736">
    <property type="entry name" value="ACP-like_sf"/>
</dbReference>
<proteinExistence type="predicted"/>
<dbReference type="Pfam" id="PF00550">
    <property type="entry name" value="PP-binding"/>
    <property type="match status" value="1"/>
</dbReference>
<comment type="caution">
    <text evidence="2">The sequence shown here is derived from an EMBL/GenBank/DDBJ whole genome shotgun (WGS) entry which is preliminary data.</text>
</comment>
<accession>A0ABW1ZYH5</accession>
<feature type="domain" description="Carrier" evidence="1">
    <location>
        <begin position="1"/>
        <end position="80"/>
    </location>
</feature>
<gene>
    <name evidence="2" type="ORF">ACFQDL_08845</name>
</gene>
<dbReference type="SUPFAM" id="SSF47336">
    <property type="entry name" value="ACP-like"/>
    <property type="match status" value="1"/>
</dbReference>
<name>A0ABW1ZYH5_9GAMM</name>
<dbReference type="Proteomes" id="UP001596422">
    <property type="component" value="Unassembled WGS sequence"/>
</dbReference>
<evidence type="ECO:0000259" key="1">
    <source>
        <dbReference type="PROSITE" id="PS50075"/>
    </source>
</evidence>
<sequence length="81" mass="9171">MERATLYRILSEELLNIAPEAELDSVDENADLREELDLDSLDFLNLIIALGKRVGVQIPEADYGRIHSLSALLDYLENREA</sequence>
<dbReference type="RefSeq" id="WP_379908686.1">
    <property type="nucleotide sequence ID" value="NZ_JBHSWE010000001.1"/>
</dbReference>
<protein>
    <submittedName>
        <fullName evidence="2">Acyl carrier protein</fullName>
    </submittedName>
</protein>
<organism evidence="2 3">
    <name type="scientific">Marinobacterium aestuariivivens</name>
    <dbReference type="NCBI Taxonomy" id="1698799"/>
    <lineage>
        <taxon>Bacteria</taxon>
        <taxon>Pseudomonadati</taxon>
        <taxon>Pseudomonadota</taxon>
        <taxon>Gammaproteobacteria</taxon>
        <taxon>Oceanospirillales</taxon>
        <taxon>Oceanospirillaceae</taxon>
        <taxon>Marinobacterium</taxon>
    </lineage>
</organism>
<keyword evidence="3" id="KW-1185">Reference proteome</keyword>
<evidence type="ECO:0000313" key="2">
    <source>
        <dbReference type="EMBL" id="MFC6670179.1"/>
    </source>
</evidence>
<dbReference type="InterPro" id="IPR009081">
    <property type="entry name" value="PP-bd_ACP"/>
</dbReference>
<dbReference type="PROSITE" id="PS50075">
    <property type="entry name" value="CARRIER"/>
    <property type="match status" value="1"/>
</dbReference>
<dbReference type="Gene3D" id="1.10.1200.10">
    <property type="entry name" value="ACP-like"/>
    <property type="match status" value="1"/>
</dbReference>
<reference evidence="3" key="1">
    <citation type="journal article" date="2019" name="Int. J. Syst. Evol. Microbiol.">
        <title>The Global Catalogue of Microorganisms (GCM) 10K type strain sequencing project: providing services to taxonomists for standard genome sequencing and annotation.</title>
        <authorList>
            <consortium name="The Broad Institute Genomics Platform"/>
            <consortium name="The Broad Institute Genome Sequencing Center for Infectious Disease"/>
            <person name="Wu L."/>
            <person name="Ma J."/>
        </authorList>
    </citation>
    <scope>NUCLEOTIDE SEQUENCE [LARGE SCALE GENOMIC DNA]</scope>
    <source>
        <strain evidence="3">NBRC 111756</strain>
    </source>
</reference>